<name>A0A2P5K9C6_9BURK</name>
<evidence type="ECO:0008006" key="3">
    <source>
        <dbReference type="Google" id="ProtNLM"/>
    </source>
</evidence>
<evidence type="ECO:0000313" key="1">
    <source>
        <dbReference type="EMBL" id="PPB83328.1"/>
    </source>
</evidence>
<keyword evidence="2" id="KW-1185">Reference proteome</keyword>
<dbReference type="EMBL" id="PRDW01000009">
    <property type="protein sequence ID" value="PPB83328.1"/>
    <property type="molecule type" value="Genomic_DNA"/>
</dbReference>
<dbReference type="SUPFAM" id="SSF55729">
    <property type="entry name" value="Acyl-CoA N-acyltransferases (Nat)"/>
    <property type="match status" value="1"/>
</dbReference>
<proteinExistence type="predicted"/>
<accession>A0A2P5K9C6</accession>
<gene>
    <name evidence="1" type="ORF">B0O95_109156</name>
</gene>
<reference evidence="1 2" key="1">
    <citation type="submission" date="2018-01" db="EMBL/GenBank/DDBJ databases">
        <title>Genomic Encyclopedia of Type Strains, Phase III (KMG-III): the genomes of soil and plant-associated and newly described type strains.</title>
        <authorList>
            <person name="Whitman W."/>
        </authorList>
    </citation>
    <scope>NUCLEOTIDE SEQUENCE [LARGE SCALE GENOMIC DNA]</scope>
    <source>
        <strain evidence="1 2">HKI456</strain>
    </source>
</reference>
<sequence length="165" mass="18736">MRRIVYHRSDEVMRFVAAATGEASYNDCTTIGLEKDDHIVAGVVYQGYNGPNVLMHCAMLESRHLLTPAFLSAVFLYPFVVLNCRRVTGLVRTDNLRAQRLDEHLGFRREGIMREGAGDGTDFILYGMLKQECRFLRGRYLQALQQELGLIMPGPTRARRAEPSK</sequence>
<dbReference type="Gene3D" id="3.40.630.30">
    <property type="match status" value="1"/>
</dbReference>
<dbReference type="OrthoDB" id="8907221at2"/>
<dbReference type="RefSeq" id="WP_104077835.1">
    <property type="nucleotide sequence ID" value="NZ_CP062178.1"/>
</dbReference>
<protein>
    <recommendedName>
        <fullName evidence="3">N-acetyltransferase</fullName>
    </recommendedName>
</protein>
<evidence type="ECO:0000313" key="2">
    <source>
        <dbReference type="Proteomes" id="UP000243096"/>
    </source>
</evidence>
<comment type="caution">
    <text evidence="1">The sequence shown here is derived from an EMBL/GenBank/DDBJ whole genome shotgun (WGS) entry which is preliminary data.</text>
</comment>
<dbReference type="Proteomes" id="UP000243096">
    <property type="component" value="Unassembled WGS sequence"/>
</dbReference>
<dbReference type="InterPro" id="IPR016181">
    <property type="entry name" value="Acyl_CoA_acyltransferase"/>
</dbReference>
<organism evidence="1 2">
    <name type="scientific">Mycetohabitans endofungorum</name>
    <dbReference type="NCBI Taxonomy" id="417203"/>
    <lineage>
        <taxon>Bacteria</taxon>
        <taxon>Pseudomonadati</taxon>
        <taxon>Pseudomonadota</taxon>
        <taxon>Betaproteobacteria</taxon>
        <taxon>Burkholderiales</taxon>
        <taxon>Burkholderiaceae</taxon>
        <taxon>Mycetohabitans</taxon>
    </lineage>
</organism>
<dbReference type="AlphaFoldDB" id="A0A2P5K9C6"/>